<comment type="subcellular location">
    <subcellularLocation>
        <location evidence="1">Membrane</location>
        <topology evidence="1">Multi-pass membrane protein</topology>
    </subcellularLocation>
</comment>
<keyword evidence="4 5" id="KW-0472">Membrane</keyword>
<dbReference type="PANTHER" id="PTHR40761:SF1">
    <property type="entry name" value="CONSERVED INTEGRAL MEMBRANE ALANINE VALINE AND LEUCINE RICH PROTEIN-RELATED"/>
    <property type="match status" value="1"/>
</dbReference>
<evidence type="ECO:0000313" key="6">
    <source>
        <dbReference type="EMBL" id="RJL26596.1"/>
    </source>
</evidence>
<dbReference type="Pfam" id="PF05653">
    <property type="entry name" value="Mg_trans_NIPA"/>
    <property type="match status" value="1"/>
</dbReference>
<evidence type="ECO:0000256" key="4">
    <source>
        <dbReference type="ARBA" id="ARBA00023136"/>
    </source>
</evidence>
<comment type="caution">
    <text evidence="6">The sequence shown here is derived from an EMBL/GenBank/DDBJ whole genome shotgun (WGS) entry which is preliminary data.</text>
</comment>
<proteinExistence type="predicted"/>
<feature type="transmembrane region" description="Helical" evidence="5">
    <location>
        <begin position="159"/>
        <end position="178"/>
    </location>
</feature>
<feature type="transmembrane region" description="Helical" evidence="5">
    <location>
        <begin position="71"/>
        <end position="93"/>
    </location>
</feature>
<dbReference type="OrthoDB" id="3469424at2"/>
<feature type="transmembrane region" description="Helical" evidence="5">
    <location>
        <begin position="190"/>
        <end position="210"/>
    </location>
</feature>
<feature type="transmembrane region" description="Helical" evidence="5">
    <location>
        <begin position="230"/>
        <end position="250"/>
    </location>
</feature>
<dbReference type="Proteomes" id="UP000265768">
    <property type="component" value="Unassembled WGS sequence"/>
</dbReference>
<feature type="transmembrane region" description="Helical" evidence="5">
    <location>
        <begin position="289"/>
        <end position="307"/>
    </location>
</feature>
<dbReference type="EMBL" id="QZEY01000012">
    <property type="protein sequence ID" value="RJL26596.1"/>
    <property type="molecule type" value="Genomic_DNA"/>
</dbReference>
<feature type="transmembrane region" description="Helical" evidence="5">
    <location>
        <begin position="26"/>
        <end position="50"/>
    </location>
</feature>
<dbReference type="GO" id="GO:0015095">
    <property type="term" value="F:magnesium ion transmembrane transporter activity"/>
    <property type="evidence" value="ECO:0007669"/>
    <property type="project" value="InterPro"/>
</dbReference>
<feature type="transmembrane region" description="Helical" evidence="5">
    <location>
        <begin position="128"/>
        <end position="147"/>
    </location>
</feature>
<dbReference type="SUPFAM" id="SSF103481">
    <property type="entry name" value="Multidrug resistance efflux transporter EmrE"/>
    <property type="match status" value="1"/>
</dbReference>
<keyword evidence="2 5" id="KW-0812">Transmembrane</keyword>
<evidence type="ECO:0000313" key="7">
    <source>
        <dbReference type="Proteomes" id="UP000265768"/>
    </source>
</evidence>
<sequence>MEPTHALPAHALPDLHTLTDLPALPALPALLALLANLAYNAAFVVFKLAADRMPPLRGTRVVHLARTILTSPAWLGGLAVLLGGVALQIAALTRLPLGVAQPILAASLLILVPLAVWVLGERLTRRDLTALALIGLAMTLLAFSGTGGERAGAAGDPSLLLAVAVPSVAAALLIFLTGDLSERGRHARPLAGLAYGVAVGVLFGVSELGIKGLAVLAGSGGLGVAALATPYPYVMVVVAAIALGGLQIALQRCRISVVVPIKNVAAHSYLVTVGPLVYGERWPDEAQPLALRVGGLVLAVAALAVFTRLEPRAGDHRAGAEPAAKDAVTCPCHQSVPGRA</sequence>
<dbReference type="PANTHER" id="PTHR40761">
    <property type="entry name" value="CONSERVED INTEGRAL MEMBRANE ALANINE VALINE AND LEUCINE RICH PROTEIN-RELATED"/>
    <property type="match status" value="1"/>
</dbReference>
<evidence type="ECO:0000256" key="1">
    <source>
        <dbReference type="ARBA" id="ARBA00004141"/>
    </source>
</evidence>
<reference evidence="6 7" key="1">
    <citation type="submission" date="2018-09" db="EMBL/GenBank/DDBJ databases">
        <title>YIM 75507 draft genome.</title>
        <authorList>
            <person name="Tang S."/>
            <person name="Feng Y."/>
        </authorList>
    </citation>
    <scope>NUCLEOTIDE SEQUENCE [LARGE SCALE GENOMIC DNA]</scope>
    <source>
        <strain evidence="6 7">YIM 75507</strain>
    </source>
</reference>
<evidence type="ECO:0000256" key="3">
    <source>
        <dbReference type="ARBA" id="ARBA00022989"/>
    </source>
</evidence>
<name>A0A3A4ABG0_9ACTN</name>
<organism evidence="6 7">
    <name type="scientific">Bailinhaonella thermotolerans</name>
    <dbReference type="NCBI Taxonomy" id="1070861"/>
    <lineage>
        <taxon>Bacteria</taxon>
        <taxon>Bacillati</taxon>
        <taxon>Actinomycetota</taxon>
        <taxon>Actinomycetes</taxon>
        <taxon>Streptosporangiales</taxon>
        <taxon>Streptosporangiaceae</taxon>
        <taxon>Bailinhaonella</taxon>
    </lineage>
</organism>
<dbReference type="RefSeq" id="WP_119929327.1">
    <property type="nucleotide sequence ID" value="NZ_QZEY01000012.1"/>
</dbReference>
<feature type="transmembrane region" description="Helical" evidence="5">
    <location>
        <begin position="99"/>
        <end position="119"/>
    </location>
</feature>
<gene>
    <name evidence="6" type="ORF">D5H75_26850</name>
</gene>
<accession>A0A3A4ABG0</accession>
<keyword evidence="3 5" id="KW-1133">Transmembrane helix</keyword>
<evidence type="ECO:0000256" key="2">
    <source>
        <dbReference type="ARBA" id="ARBA00022692"/>
    </source>
</evidence>
<keyword evidence="7" id="KW-1185">Reference proteome</keyword>
<dbReference type="InterPro" id="IPR008521">
    <property type="entry name" value="Mg_trans_NIPA"/>
</dbReference>
<dbReference type="InterPro" id="IPR037185">
    <property type="entry name" value="EmrE-like"/>
</dbReference>
<protein>
    <recommendedName>
        <fullName evidence="8">DMT family transporter</fullName>
    </recommendedName>
</protein>
<dbReference type="GO" id="GO:0016020">
    <property type="term" value="C:membrane"/>
    <property type="evidence" value="ECO:0007669"/>
    <property type="project" value="UniProtKB-SubCell"/>
</dbReference>
<feature type="transmembrane region" description="Helical" evidence="5">
    <location>
        <begin position="257"/>
        <end position="277"/>
    </location>
</feature>
<evidence type="ECO:0000256" key="5">
    <source>
        <dbReference type="SAM" id="Phobius"/>
    </source>
</evidence>
<dbReference type="AlphaFoldDB" id="A0A3A4ABG0"/>
<dbReference type="Gene3D" id="1.10.3730.20">
    <property type="match status" value="1"/>
</dbReference>
<evidence type="ECO:0008006" key="8">
    <source>
        <dbReference type="Google" id="ProtNLM"/>
    </source>
</evidence>